<dbReference type="InterPro" id="IPR016192">
    <property type="entry name" value="APOBEC/CMP_deaminase_Zn-bd"/>
</dbReference>
<dbReference type="InterPro" id="IPR002125">
    <property type="entry name" value="CMP_dCMP_dom"/>
</dbReference>
<protein>
    <recommendedName>
        <fullName evidence="3">CMP/dCMP-type deaminase domain-containing protein</fullName>
    </recommendedName>
</protein>
<feature type="domain" description="CMP/dCMP-type deaminase" evidence="3">
    <location>
        <begin position="9"/>
        <end position="122"/>
    </location>
</feature>
<dbReference type="CDD" id="cd01285">
    <property type="entry name" value="nucleoside_deaminase"/>
    <property type="match status" value="1"/>
</dbReference>
<dbReference type="PANTHER" id="PTHR11079:SF202">
    <property type="entry name" value="TRNA-SPECIFIC ADENOSINE DEAMINASE"/>
    <property type="match status" value="1"/>
</dbReference>
<accession>A0A381UGT2</accession>
<dbReference type="InterPro" id="IPR016193">
    <property type="entry name" value="Cytidine_deaminase-like"/>
</dbReference>
<organism evidence="4">
    <name type="scientific">marine metagenome</name>
    <dbReference type="NCBI Taxonomy" id="408172"/>
    <lineage>
        <taxon>unclassified sequences</taxon>
        <taxon>metagenomes</taxon>
        <taxon>ecological metagenomes</taxon>
    </lineage>
</organism>
<dbReference type="PANTHER" id="PTHR11079">
    <property type="entry name" value="CYTOSINE DEAMINASE FAMILY MEMBER"/>
    <property type="match status" value="1"/>
</dbReference>
<sequence length="162" mass="18075">MIKNQLPTLDHEKYLRFAIELAYNSREEGNHPFGAILVGTNGEILLKAMNTFGIKGDSTSHAERNLMSLASIKYDPEFLKNCTMYASAEPCAMCSGAVYWAGIGRVVYGMTEKNLKKMIGPHPENLTMDLPCRKVLTSGQRHIEVVGPLLEDESSRVHIGFW</sequence>
<dbReference type="Pfam" id="PF00383">
    <property type="entry name" value="dCMP_cyt_deam_1"/>
    <property type="match status" value="1"/>
</dbReference>
<keyword evidence="2" id="KW-0862">Zinc</keyword>
<evidence type="ECO:0000259" key="3">
    <source>
        <dbReference type="PROSITE" id="PS51747"/>
    </source>
</evidence>
<dbReference type="SUPFAM" id="SSF53927">
    <property type="entry name" value="Cytidine deaminase-like"/>
    <property type="match status" value="1"/>
</dbReference>
<dbReference type="FunFam" id="3.40.140.10:FF:000051">
    <property type="entry name" value="Nucleoside deaminase"/>
    <property type="match status" value="1"/>
</dbReference>
<dbReference type="EMBL" id="UINC01006275">
    <property type="protein sequence ID" value="SVA26557.1"/>
    <property type="molecule type" value="Genomic_DNA"/>
</dbReference>
<proteinExistence type="predicted"/>
<dbReference type="AlphaFoldDB" id="A0A381UGT2"/>
<evidence type="ECO:0000313" key="4">
    <source>
        <dbReference type="EMBL" id="SVA26557.1"/>
    </source>
</evidence>
<dbReference type="GO" id="GO:0002100">
    <property type="term" value="P:tRNA wobble adenosine to inosine editing"/>
    <property type="evidence" value="ECO:0007669"/>
    <property type="project" value="TreeGrafter"/>
</dbReference>
<evidence type="ECO:0000256" key="1">
    <source>
        <dbReference type="ARBA" id="ARBA00022723"/>
    </source>
</evidence>
<dbReference type="PROSITE" id="PS00903">
    <property type="entry name" value="CYT_DCMP_DEAMINASES_1"/>
    <property type="match status" value="1"/>
</dbReference>
<dbReference type="Gene3D" id="3.40.140.10">
    <property type="entry name" value="Cytidine Deaminase, domain 2"/>
    <property type="match status" value="1"/>
</dbReference>
<reference evidence="4" key="1">
    <citation type="submission" date="2018-05" db="EMBL/GenBank/DDBJ databases">
        <authorList>
            <person name="Lanie J.A."/>
            <person name="Ng W.-L."/>
            <person name="Kazmierczak K.M."/>
            <person name="Andrzejewski T.M."/>
            <person name="Davidsen T.M."/>
            <person name="Wayne K.J."/>
            <person name="Tettelin H."/>
            <person name="Glass J.I."/>
            <person name="Rusch D."/>
            <person name="Podicherti R."/>
            <person name="Tsui H.-C.T."/>
            <person name="Winkler M.E."/>
        </authorList>
    </citation>
    <scope>NUCLEOTIDE SEQUENCE</scope>
</reference>
<keyword evidence="1" id="KW-0479">Metal-binding</keyword>
<dbReference type="GO" id="GO:0052717">
    <property type="term" value="F:tRNA-specific adenosine-34 deaminase activity"/>
    <property type="evidence" value="ECO:0007669"/>
    <property type="project" value="TreeGrafter"/>
</dbReference>
<name>A0A381UGT2_9ZZZZ</name>
<dbReference type="PROSITE" id="PS51747">
    <property type="entry name" value="CYT_DCMP_DEAMINASES_2"/>
    <property type="match status" value="1"/>
</dbReference>
<dbReference type="GO" id="GO:0008270">
    <property type="term" value="F:zinc ion binding"/>
    <property type="evidence" value="ECO:0007669"/>
    <property type="project" value="InterPro"/>
</dbReference>
<gene>
    <name evidence="4" type="ORF">METZ01_LOCUS79411</name>
</gene>
<evidence type="ECO:0000256" key="2">
    <source>
        <dbReference type="ARBA" id="ARBA00022833"/>
    </source>
</evidence>